<name>A0A511MYE8_DEIC1</name>
<keyword evidence="1" id="KW-0472">Membrane</keyword>
<evidence type="ECO:0000313" key="2">
    <source>
        <dbReference type="EMBL" id="GEM45620.1"/>
    </source>
</evidence>
<keyword evidence="1" id="KW-0812">Transmembrane</keyword>
<dbReference type="AlphaFoldDB" id="A0A511MYE8"/>
<organism evidence="2 3">
    <name type="scientific">Deinococcus cellulosilyticus (strain DSM 18568 / NBRC 106333 / KACC 11606 / 5516J-15)</name>
    <dbReference type="NCBI Taxonomy" id="1223518"/>
    <lineage>
        <taxon>Bacteria</taxon>
        <taxon>Thermotogati</taxon>
        <taxon>Deinococcota</taxon>
        <taxon>Deinococci</taxon>
        <taxon>Deinococcales</taxon>
        <taxon>Deinococcaceae</taxon>
        <taxon>Deinococcus</taxon>
    </lineage>
</organism>
<protein>
    <submittedName>
        <fullName evidence="2">Uncharacterized protein</fullName>
    </submittedName>
</protein>
<dbReference type="Proteomes" id="UP000321306">
    <property type="component" value="Unassembled WGS sequence"/>
</dbReference>
<evidence type="ECO:0000256" key="1">
    <source>
        <dbReference type="SAM" id="Phobius"/>
    </source>
</evidence>
<reference evidence="2 3" key="1">
    <citation type="submission" date="2019-07" db="EMBL/GenBank/DDBJ databases">
        <title>Whole genome shotgun sequence of Deinococcus cellulosilyticus NBRC 106333.</title>
        <authorList>
            <person name="Hosoyama A."/>
            <person name="Uohara A."/>
            <person name="Ohji S."/>
            <person name="Ichikawa N."/>
        </authorList>
    </citation>
    <scope>NUCLEOTIDE SEQUENCE [LARGE SCALE GENOMIC DNA]</scope>
    <source>
        <strain evidence="2 3">NBRC 106333</strain>
    </source>
</reference>
<gene>
    <name evidence="2" type="ORF">DC3_12550</name>
</gene>
<comment type="caution">
    <text evidence="2">The sequence shown here is derived from an EMBL/GenBank/DDBJ whole genome shotgun (WGS) entry which is preliminary data.</text>
</comment>
<keyword evidence="3" id="KW-1185">Reference proteome</keyword>
<sequence length="225" mass="25617">MVMTETLALTGLGLFMGFMVLCVALLIHQSHRKHQHVLKRWQDLAHRHHWTFAHRNTTPRWEIRSATWKVTHLDSSLEGFADQVVFHAPLKKSPPLGIVVARPKWKRWQKTLASPHPALKTRDLAALQVPHLEGLLTGLQHRHGIPEHLHQHFVVLGHGASPLVLRVLEQHVQQWPPSLQAHRHLHVLLDQQGLTVQVDGLEFTPENVLPLIQLAEQLLGTMQGT</sequence>
<feature type="transmembrane region" description="Helical" evidence="1">
    <location>
        <begin position="6"/>
        <end position="27"/>
    </location>
</feature>
<accession>A0A511MYE8</accession>
<proteinExistence type="predicted"/>
<keyword evidence="1" id="KW-1133">Transmembrane helix</keyword>
<evidence type="ECO:0000313" key="3">
    <source>
        <dbReference type="Proteomes" id="UP000321306"/>
    </source>
</evidence>
<dbReference type="EMBL" id="BJXB01000004">
    <property type="protein sequence ID" value="GEM45620.1"/>
    <property type="molecule type" value="Genomic_DNA"/>
</dbReference>